<feature type="compositionally biased region" description="Gly residues" evidence="4">
    <location>
        <begin position="258"/>
        <end position="267"/>
    </location>
</feature>
<proteinExistence type="predicted"/>
<name>A0A0B2VHI5_TOXCA</name>
<dbReference type="PANTHER" id="PTHR48026">
    <property type="entry name" value="HOMOLOGOUS TO DROSOPHILA SQD (SQUID) PROTEIN"/>
    <property type="match status" value="1"/>
</dbReference>
<feature type="domain" description="RRM" evidence="5">
    <location>
        <begin position="60"/>
        <end position="143"/>
    </location>
</feature>
<dbReference type="PANTHER" id="PTHR48026:SF14">
    <property type="entry name" value="HETEROGENEOUS NUCLEAR RIBONUCLEOPROTEIN A1"/>
    <property type="match status" value="1"/>
</dbReference>
<dbReference type="Pfam" id="PF00076">
    <property type="entry name" value="RRM_1"/>
    <property type="match status" value="2"/>
</dbReference>
<keyword evidence="1" id="KW-0677">Repeat</keyword>
<reference evidence="6 7" key="1">
    <citation type="submission" date="2014-11" db="EMBL/GenBank/DDBJ databases">
        <title>Genetic blueprint of the zoonotic pathogen Toxocara canis.</title>
        <authorList>
            <person name="Zhu X.-Q."/>
            <person name="Korhonen P.K."/>
            <person name="Cai H."/>
            <person name="Young N.D."/>
            <person name="Nejsum P."/>
            <person name="von Samson-Himmelstjerna G."/>
            <person name="Boag P.R."/>
            <person name="Tan P."/>
            <person name="Li Q."/>
            <person name="Min J."/>
            <person name="Yang Y."/>
            <person name="Wang X."/>
            <person name="Fang X."/>
            <person name="Hall R.S."/>
            <person name="Hofmann A."/>
            <person name="Sternberg P.W."/>
            <person name="Jex A.R."/>
            <person name="Gasser R.B."/>
        </authorList>
    </citation>
    <scope>NUCLEOTIDE SEQUENCE [LARGE SCALE GENOMIC DNA]</scope>
    <source>
        <strain evidence="6">PN_DK_2014</strain>
    </source>
</reference>
<dbReference type="OrthoDB" id="1875751at2759"/>
<dbReference type="GO" id="GO:0098687">
    <property type="term" value="C:chromosomal region"/>
    <property type="evidence" value="ECO:0007669"/>
    <property type="project" value="UniProtKB-ARBA"/>
</dbReference>
<dbReference type="AlphaFoldDB" id="A0A0B2VHI5"/>
<dbReference type="SUPFAM" id="SSF54928">
    <property type="entry name" value="RNA-binding domain, RBD"/>
    <property type="match status" value="2"/>
</dbReference>
<organism evidence="6 7">
    <name type="scientific">Toxocara canis</name>
    <name type="common">Canine roundworm</name>
    <dbReference type="NCBI Taxonomy" id="6265"/>
    <lineage>
        <taxon>Eukaryota</taxon>
        <taxon>Metazoa</taxon>
        <taxon>Ecdysozoa</taxon>
        <taxon>Nematoda</taxon>
        <taxon>Chromadorea</taxon>
        <taxon>Rhabditida</taxon>
        <taxon>Spirurina</taxon>
        <taxon>Ascaridomorpha</taxon>
        <taxon>Ascaridoidea</taxon>
        <taxon>Toxocaridae</taxon>
        <taxon>Toxocara</taxon>
    </lineage>
</organism>
<dbReference type="PROSITE" id="PS50102">
    <property type="entry name" value="RRM"/>
    <property type="match status" value="2"/>
</dbReference>
<keyword evidence="2 3" id="KW-0694">RNA-binding</keyword>
<gene>
    <name evidence="6" type="primary">hrp-1</name>
    <name evidence="6" type="ORF">Tcan_13514</name>
</gene>
<dbReference type="InterPro" id="IPR000504">
    <property type="entry name" value="RRM_dom"/>
</dbReference>
<evidence type="ECO:0000313" key="7">
    <source>
        <dbReference type="Proteomes" id="UP000031036"/>
    </source>
</evidence>
<evidence type="ECO:0000256" key="4">
    <source>
        <dbReference type="SAM" id="MobiDB-lite"/>
    </source>
</evidence>
<dbReference type="SMART" id="SM00360">
    <property type="entry name" value="RRM"/>
    <property type="match status" value="2"/>
</dbReference>
<feature type="domain" description="RRM" evidence="5">
    <location>
        <begin position="151"/>
        <end position="228"/>
    </location>
</feature>
<sequence>MAALTPVIWGIRTLQSYLQRSASQEQFFKSNLQCSECQVWYSGIEHEQQQDDGLEPEQFRKMFIGGLSSATTDESLKEFYSKWGELIDCIVMKDPTTKRSRGFGFVSYTKQSMVDEAMANRPHIVDGKTVDPKRAVPRDASQRTEANVSSKRLYVSGIREEHTEQMLEEYFTQYGNVVKAEIINDKNTGKPRGFAFITFDDYDPVDKCVLVKSHQISNFRCDVKKALSKEEMAKAQQQDRERMDRMARSRGTMRNGPDRGGYGQQSYGSGYGGSGGWGGGSGGQWSGSSGRSSYYGGGGGYGGGGYGGSYGSGGGWGGPGGDAGAGGWGASSQGSWGGQQGGGQSGWGHGAGAQGSWSGQSGGQWGGQQGGGQGGWGGRGY</sequence>
<evidence type="ECO:0000256" key="3">
    <source>
        <dbReference type="PROSITE-ProRule" id="PRU00176"/>
    </source>
</evidence>
<dbReference type="GO" id="GO:0071013">
    <property type="term" value="C:catalytic step 2 spliceosome"/>
    <property type="evidence" value="ECO:0007669"/>
    <property type="project" value="TreeGrafter"/>
</dbReference>
<keyword evidence="7" id="KW-1185">Reference proteome</keyword>
<evidence type="ECO:0000256" key="1">
    <source>
        <dbReference type="ARBA" id="ARBA00022737"/>
    </source>
</evidence>
<feature type="region of interest" description="Disordered" evidence="4">
    <location>
        <begin position="230"/>
        <end position="267"/>
    </location>
</feature>
<feature type="region of interest" description="Disordered" evidence="4">
    <location>
        <begin position="322"/>
        <end position="381"/>
    </location>
</feature>
<dbReference type="OMA" id="PRVMESQ"/>
<dbReference type="Gene3D" id="3.30.70.330">
    <property type="match status" value="2"/>
</dbReference>
<comment type="caution">
    <text evidence="6">The sequence shown here is derived from an EMBL/GenBank/DDBJ whole genome shotgun (WGS) entry which is preliminary data.</text>
</comment>
<feature type="compositionally biased region" description="Gly residues" evidence="4">
    <location>
        <begin position="322"/>
        <end position="353"/>
    </location>
</feature>
<dbReference type="GO" id="GO:0000398">
    <property type="term" value="P:mRNA splicing, via spliceosome"/>
    <property type="evidence" value="ECO:0007669"/>
    <property type="project" value="TreeGrafter"/>
</dbReference>
<dbReference type="CDD" id="cd12578">
    <property type="entry name" value="RRM1_hnRNPA_like"/>
    <property type="match status" value="1"/>
</dbReference>
<feature type="compositionally biased region" description="Gly residues" evidence="4">
    <location>
        <begin position="360"/>
        <end position="381"/>
    </location>
</feature>
<dbReference type="FunFam" id="3.30.70.330:FF:000040">
    <property type="entry name" value="Heterogeneous nuclear ribonucleoprotein A2/B1"/>
    <property type="match status" value="1"/>
</dbReference>
<evidence type="ECO:0000256" key="2">
    <source>
        <dbReference type="ARBA" id="ARBA00022884"/>
    </source>
</evidence>
<protein>
    <submittedName>
        <fullName evidence="6">Heterogeneous nuclear ribonucleoprotein A1</fullName>
    </submittedName>
</protein>
<accession>A0A0B2VHI5</accession>
<dbReference type="Proteomes" id="UP000031036">
    <property type="component" value="Unassembled WGS sequence"/>
</dbReference>
<evidence type="ECO:0000313" key="6">
    <source>
        <dbReference type="EMBL" id="KHN82976.1"/>
    </source>
</evidence>
<evidence type="ECO:0000259" key="5">
    <source>
        <dbReference type="PROSITE" id="PS50102"/>
    </source>
</evidence>
<dbReference type="InterPro" id="IPR035979">
    <property type="entry name" value="RBD_domain_sf"/>
</dbReference>
<dbReference type="STRING" id="6265.A0A0B2VHI5"/>
<feature type="compositionally biased region" description="Basic and acidic residues" evidence="4">
    <location>
        <begin position="230"/>
        <end position="247"/>
    </location>
</feature>
<dbReference type="GO" id="GO:0003730">
    <property type="term" value="F:mRNA 3'-UTR binding"/>
    <property type="evidence" value="ECO:0007669"/>
    <property type="project" value="TreeGrafter"/>
</dbReference>
<dbReference type="FunFam" id="3.30.70.330:FF:000860">
    <property type="entry name" value="Heterogeneous nuclear ribonucleoprotein A1"/>
    <property type="match status" value="1"/>
</dbReference>
<dbReference type="InterPro" id="IPR012677">
    <property type="entry name" value="Nucleotide-bd_a/b_plait_sf"/>
</dbReference>
<keyword evidence="6" id="KW-0687">Ribonucleoprotein</keyword>
<dbReference type="EMBL" id="JPKZ01001279">
    <property type="protein sequence ID" value="KHN82976.1"/>
    <property type="molecule type" value="Genomic_DNA"/>
</dbReference>